<dbReference type="PIRSF" id="PIRSF021332">
    <property type="entry name" value="DUF1054"/>
    <property type="match status" value="1"/>
</dbReference>
<protein>
    <recommendedName>
        <fullName evidence="1">UPF0637 protein ACFFLI_10005</fullName>
    </recommendedName>
</protein>
<comment type="similarity">
    <text evidence="1">Belongs to the UPF0637 family.</text>
</comment>
<reference evidence="2 3" key="1">
    <citation type="submission" date="2024-09" db="EMBL/GenBank/DDBJ databases">
        <authorList>
            <person name="Sun Q."/>
            <person name="Mori K."/>
        </authorList>
    </citation>
    <scope>NUCLEOTIDE SEQUENCE [LARGE SCALE GENOMIC DNA]</scope>
    <source>
        <strain evidence="2 3">TBRC 4576</strain>
    </source>
</reference>
<dbReference type="EMBL" id="JBHLZY010000025">
    <property type="protein sequence ID" value="MFB9770195.1"/>
    <property type="molecule type" value="Genomic_DNA"/>
</dbReference>
<dbReference type="Gene3D" id="3.30.930.20">
    <property type="entry name" value="Protein of unknown function DUF1054"/>
    <property type="match status" value="1"/>
</dbReference>
<sequence length="208" mass="23178">MFTRSDFDLFNEPTLAGRMHLIKTVVDPKFEALAPEIIASLQVTGQPPFYAHVAQHRRRYKNPPVDTWVAFSQNKRGYKGWPHFELGLWPDRLFIYFDLLDEAKPIALAQLTPAALAEILAPLPADMVITANHGAATTKPATKANVARVLATFTQKKHSELVVGRSVGLDDPLFEQPAALRALILKTFTELMPIYRPVMAAFSLAAEE</sequence>
<dbReference type="SUPFAM" id="SSF142913">
    <property type="entry name" value="YktB/PF0168-like"/>
    <property type="match status" value="1"/>
</dbReference>
<evidence type="ECO:0000313" key="3">
    <source>
        <dbReference type="Proteomes" id="UP001589691"/>
    </source>
</evidence>
<dbReference type="Proteomes" id="UP001589691">
    <property type="component" value="Unassembled WGS sequence"/>
</dbReference>
<name>A0ABV5WVK6_9LACO</name>
<organism evidence="2 3">
    <name type="scientific">Lactiplantibacillus modestisalitolerans</name>
    <dbReference type="NCBI Taxonomy" id="1457219"/>
    <lineage>
        <taxon>Bacteria</taxon>
        <taxon>Bacillati</taxon>
        <taxon>Bacillota</taxon>
        <taxon>Bacilli</taxon>
        <taxon>Lactobacillales</taxon>
        <taxon>Lactobacillaceae</taxon>
        <taxon>Lactiplantibacillus</taxon>
    </lineage>
</organism>
<evidence type="ECO:0000313" key="2">
    <source>
        <dbReference type="EMBL" id="MFB9770195.1"/>
    </source>
</evidence>
<dbReference type="InterPro" id="IPR053707">
    <property type="entry name" value="UPF0637_domain_sf"/>
</dbReference>
<dbReference type="HAMAP" id="MF_01851">
    <property type="entry name" value="UPF0637"/>
    <property type="match status" value="1"/>
</dbReference>
<gene>
    <name evidence="2" type="ORF">ACFFLI_10005</name>
</gene>
<accession>A0ABV5WVK6</accession>
<dbReference type="Pfam" id="PF06335">
    <property type="entry name" value="DUF1054"/>
    <property type="match status" value="1"/>
</dbReference>
<keyword evidence="3" id="KW-1185">Reference proteome</keyword>
<dbReference type="RefSeq" id="WP_137642033.1">
    <property type="nucleotide sequence ID" value="NZ_BJEA01000004.1"/>
</dbReference>
<evidence type="ECO:0000256" key="1">
    <source>
        <dbReference type="HAMAP-Rule" id="MF_01851"/>
    </source>
</evidence>
<dbReference type="InterPro" id="IPR009403">
    <property type="entry name" value="UPF0637"/>
</dbReference>
<comment type="caution">
    <text evidence="2">The sequence shown here is derived from an EMBL/GenBank/DDBJ whole genome shotgun (WGS) entry which is preliminary data.</text>
</comment>
<proteinExistence type="inferred from homology"/>